<dbReference type="InterPro" id="IPR043502">
    <property type="entry name" value="DNA/RNA_pol_sf"/>
</dbReference>
<dbReference type="PANTHER" id="PTHR11439:SF514">
    <property type="entry name" value="GAG-PRE-INTEGRASE DOMAIN-CONTAINING PROTEIN"/>
    <property type="match status" value="1"/>
</dbReference>
<dbReference type="CDD" id="cd09272">
    <property type="entry name" value="RNase_HI_RT_Ty1"/>
    <property type="match status" value="1"/>
</dbReference>
<evidence type="ECO:0000313" key="1">
    <source>
        <dbReference type="RefSeq" id="XP_016447195.1"/>
    </source>
</evidence>
<organism evidence="1">
    <name type="scientific">Nicotiana tabacum</name>
    <name type="common">Common tobacco</name>
    <dbReference type="NCBI Taxonomy" id="4097"/>
    <lineage>
        <taxon>Eukaryota</taxon>
        <taxon>Viridiplantae</taxon>
        <taxon>Streptophyta</taxon>
        <taxon>Embryophyta</taxon>
        <taxon>Tracheophyta</taxon>
        <taxon>Spermatophyta</taxon>
        <taxon>Magnoliopsida</taxon>
        <taxon>eudicotyledons</taxon>
        <taxon>Gunneridae</taxon>
        <taxon>Pentapetalae</taxon>
        <taxon>asterids</taxon>
        <taxon>lamiids</taxon>
        <taxon>Solanales</taxon>
        <taxon>Solanaceae</taxon>
        <taxon>Nicotianoideae</taxon>
        <taxon>Nicotianeae</taxon>
        <taxon>Nicotiana</taxon>
    </lineage>
</organism>
<name>A0A1S3Y545_TOBAC</name>
<sequence>MTRPNLAFTVQVPSQYIHSPKVSHMESALRVVKYIKEAPRLGLFMPAKSSNQLLAYCDSDWGACLQTGRSVTGYLVKFGGALVSWKSKKQETVSRSLAEAEFRSMATCIAEITWLISLFRELGVEIQLPVQLRCYSKAVIQITANPIFHERTKHIDIDCHFVRERILYGIVQTNHVSIKEQLADILTKSLAKTQHDHFLHNLGVKNLYSTVSLRGSVDYG</sequence>
<dbReference type="PaxDb" id="4097-A0A1S3Y545"/>
<dbReference type="PANTHER" id="PTHR11439">
    <property type="entry name" value="GAG-POL-RELATED RETROTRANSPOSON"/>
    <property type="match status" value="1"/>
</dbReference>
<proteinExistence type="predicted"/>
<dbReference type="SUPFAM" id="SSF56672">
    <property type="entry name" value="DNA/RNA polymerases"/>
    <property type="match status" value="1"/>
</dbReference>
<gene>
    <name evidence="1" type="primary">LOC107772217</name>
</gene>
<dbReference type="KEGG" id="nta:107772217"/>
<protein>
    <submittedName>
        <fullName evidence="1">Uncharacterized mitochondrial protein AtMg00810-like</fullName>
    </submittedName>
</protein>
<dbReference type="RefSeq" id="XP_016447195.1">
    <property type="nucleotide sequence ID" value="XM_016591709.1"/>
</dbReference>
<accession>A0A1S3Y545</accession>
<dbReference type="AlphaFoldDB" id="A0A1S3Y545"/>
<dbReference type="OrthoDB" id="1731766at2759"/>
<dbReference type="STRING" id="4097.A0A1S3Y545"/>
<reference evidence="1" key="1">
    <citation type="submission" date="2025-08" db="UniProtKB">
        <authorList>
            <consortium name="RefSeq"/>
        </authorList>
    </citation>
    <scope>IDENTIFICATION</scope>
</reference>